<dbReference type="EMBL" id="CP011309">
    <property type="protein sequence ID" value="AKF27926.1"/>
    <property type="molecule type" value="Genomic_DNA"/>
</dbReference>
<dbReference type="PATRIC" id="fig|92706.3.peg.2172"/>
<evidence type="ECO:0000313" key="3">
    <source>
        <dbReference type="Proteomes" id="UP000034037"/>
    </source>
</evidence>
<name>A0A0F6WQY9_9CORY</name>
<dbReference type="PROSITE" id="PS51257">
    <property type="entry name" value="PROKAR_LIPOPROTEIN"/>
    <property type="match status" value="1"/>
</dbReference>
<protein>
    <recommendedName>
        <fullName evidence="4">Oxidoreductase</fullName>
    </recommendedName>
</protein>
<evidence type="ECO:0008006" key="4">
    <source>
        <dbReference type="Google" id="ProtNLM"/>
    </source>
</evidence>
<gene>
    <name evidence="2" type="ORF">YH66_10355</name>
</gene>
<dbReference type="Proteomes" id="UP000034037">
    <property type="component" value="Chromosome"/>
</dbReference>
<dbReference type="AlphaFoldDB" id="A0A0F6WQY9"/>
<reference evidence="2 3" key="1">
    <citation type="submission" date="2015-04" db="EMBL/GenBank/DDBJ databases">
        <title>Complete Genome Sequence of Brevibacterium flavum ATCC 15168.</title>
        <authorList>
            <person name="Ahn J."/>
            <person name="Park G."/>
            <person name="Jeon W."/>
            <person name="Jang Y."/>
            <person name="Jang M."/>
            <person name="Lee H."/>
            <person name="Lee H."/>
        </authorList>
    </citation>
    <scope>NUCLEOTIDE SEQUENCE [LARGE SCALE GENOMIC DNA]</scope>
    <source>
        <strain evidence="2 3">ATCC 15168</strain>
    </source>
</reference>
<accession>A0A0F6WQY9</accession>
<evidence type="ECO:0000313" key="2">
    <source>
        <dbReference type="EMBL" id="AKF27926.1"/>
    </source>
</evidence>
<organism evidence="2 3">
    <name type="scientific">[Brevibacterium] flavum</name>
    <dbReference type="NCBI Taxonomy" id="92706"/>
    <lineage>
        <taxon>Bacteria</taxon>
        <taxon>Bacillati</taxon>
        <taxon>Actinomycetota</taxon>
        <taxon>Actinomycetes</taxon>
        <taxon>Mycobacteriales</taxon>
        <taxon>Corynebacteriaceae</taxon>
        <taxon>Corynebacterium</taxon>
    </lineage>
</organism>
<sequence length="334" mass="35543">MLKRFSHHSSPRVLSRKVVASALALTTALALAACSSSAEPDSPEVEQAVGLAVDTPRVVVVDPGTGDLQRLQYKDIAPDATQEQTINIAEGFAQSVVNADSVDQQAPAGGDVTTFHLPVKATTEEAEFSDQEMVSATRDISLLFGKPTYTDLSQVEDVNSTEGFTLGIRATDSGQHTTLSFAAPVDSTETGRMLMEQYLLTFTSLPIVFPSDDIGVGAKWTVDSRVTGESTLLQTVTYTITGIDGDKVNLDVEVSQRPSMGALEITDEESDETTGQLTVLNSNTTSVGTLEVDLTQPLPTSGQVSWTTRVIYGGSNEQVRVVQDSTSSVSFGDQ</sequence>
<keyword evidence="1" id="KW-0732">Signal</keyword>
<proteinExistence type="predicted"/>
<feature type="signal peptide" evidence="1">
    <location>
        <begin position="1"/>
        <end position="32"/>
    </location>
</feature>
<feature type="chain" id="PRO_5039015490" description="Oxidoreductase" evidence="1">
    <location>
        <begin position="33"/>
        <end position="334"/>
    </location>
</feature>
<keyword evidence="3" id="KW-1185">Reference proteome</keyword>
<dbReference type="HOGENOM" id="CLU_050994_0_0_11"/>
<evidence type="ECO:0000256" key="1">
    <source>
        <dbReference type="SAM" id="SignalP"/>
    </source>
</evidence>